<dbReference type="InterPro" id="IPR019285">
    <property type="entry name" value="DUF2336"/>
</dbReference>
<dbReference type="PIRSF" id="PIRSF035865">
    <property type="entry name" value="UCP035865"/>
    <property type="match status" value="1"/>
</dbReference>
<dbReference type="RefSeq" id="WP_307280024.1">
    <property type="nucleotide sequence ID" value="NZ_JAUSVX010000013.1"/>
</dbReference>
<accession>A0ABU0JEQ7</accession>
<proteinExistence type="predicted"/>
<keyword evidence="2" id="KW-1185">Reference proteome</keyword>
<dbReference type="InterPro" id="IPR014598">
    <property type="entry name" value="UCP035865"/>
</dbReference>
<evidence type="ECO:0000313" key="2">
    <source>
        <dbReference type="Proteomes" id="UP001242480"/>
    </source>
</evidence>
<dbReference type="EMBL" id="JAUSVX010000013">
    <property type="protein sequence ID" value="MDQ0472758.1"/>
    <property type="molecule type" value="Genomic_DNA"/>
</dbReference>
<sequence length="384" mass="40207">MFVRHFLQWIESAPAGERAEATSALARAFLYSPLDPADRAAAEAAMTVLLDDPSPLVREALAIALAASRQAPPAIIHALAHDQGDIAAIVLAQSPLLSEPELVDVIGGGDWRAQCAVACRFAVPATLSGAIAEVGGADACVALLQNPGAVLTPGVLMRIVERHGADADVRNELLAREDLPIGVRQAVVAALSASLSSFVSGSGWLGADRNQRVTTEAREKATVIIAGRAGPDEMRGLVRHLRRTGQLTAALVLRALLSGNVVLFEEALAELSGLPVGRVSGLVHSSRLGGFEAVYRRAGLPPAALPAFRAALEALAEQGFVDSLAGDARLSRRMTERVLTSIGALPQEEVGPLLLMLRRFAAEAARDEARAVAEDLARDVLLAA</sequence>
<evidence type="ECO:0000313" key="1">
    <source>
        <dbReference type="EMBL" id="MDQ0472758.1"/>
    </source>
</evidence>
<organism evidence="1 2">
    <name type="scientific">Labrys wisconsinensis</name>
    <dbReference type="NCBI Taxonomy" id="425677"/>
    <lineage>
        <taxon>Bacteria</taxon>
        <taxon>Pseudomonadati</taxon>
        <taxon>Pseudomonadota</taxon>
        <taxon>Alphaproteobacteria</taxon>
        <taxon>Hyphomicrobiales</taxon>
        <taxon>Xanthobacteraceae</taxon>
        <taxon>Labrys</taxon>
    </lineage>
</organism>
<dbReference type="Proteomes" id="UP001242480">
    <property type="component" value="Unassembled WGS sequence"/>
</dbReference>
<reference evidence="1 2" key="1">
    <citation type="submission" date="2023-07" db="EMBL/GenBank/DDBJ databases">
        <title>Genomic Encyclopedia of Type Strains, Phase IV (KMG-IV): sequencing the most valuable type-strain genomes for metagenomic binning, comparative biology and taxonomic classification.</title>
        <authorList>
            <person name="Goeker M."/>
        </authorList>
    </citation>
    <scope>NUCLEOTIDE SEQUENCE [LARGE SCALE GENOMIC DNA]</scope>
    <source>
        <strain evidence="1 2">DSM 19619</strain>
    </source>
</reference>
<protein>
    <submittedName>
        <fullName evidence="1">Uncharacterized protein (DUF2336 family)</fullName>
    </submittedName>
</protein>
<comment type="caution">
    <text evidence="1">The sequence shown here is derived from an EMBL/GenBank/DDBJ whole genome shotgun (WGS) entry which is preliminary data.</text>
</comment>
<name>A0ABU0JEQ7_9HYPH</name>
<gene>
    <name evidence="1" type="ORF">QO011_005788</name>
</gene>
<dbReference type="Pfam" id="PF10098">
    <property type="entry name" value="DUF2336"/>
    <property type="match status" value="1"/>
</dbReference>